<evidence type="ECO:0000256" key="8">
    <source>
        <dbReference type="ARBA" id="ARBA00023150"/>
    </source>
</evidence>
<feature type="domain" description="MoaB/Mog" evidence="11">
    <location>
        <begin position="188"/>
        <end position="324"/>
    </location>
</feature>
<dbReference type="SMART" id="SM00852">
    <property type="entry name" value="MoCF_biosynth"/>
    <property type="match status" value="1"/>
</dbReference>
<evidence type="ECO:0000256" key="2">
    <source>
        <dbReference type="ARBA" id="ARBA00005046"/>
    </source>
</evidence>
<reference evidence="12" key="1">
    <citation type="journal article" date="2020" name="mSystems">
        <title>Genome- and Community-Level Interaction Insights into Carbon Utilization and Element Cycling Functions of Hydrothermarchaeota in Hydrothermal Sediment.</title>
        <authorList>
            <person name="Zhou Z."/>
            <person name="Liu Y."/>
            <person name="Xu W."/>
            <person name="Pan J."/>
            <person name="Luo Z.H."/>
            <person name="Li M."/>
        </authorList>
    </citation>
    <scope>NUCLEOTIDE SEQUENCE [LARGE SCALE GENOMIC DNA]</scope>
    <source>
        <strain evidence="13">SpSt-62</strain>
        <strain evidence="12">SpSt-97</strain>
    </source>
</reference>
<comment type="caution">
    <text evidence="12">The sequence shown here is derived from an EMBL/GenBank/DDBJ whole genome shotgun (WGS) entry which is preliminary data.</text>
</comment>
<dbReference type="GO" id="GO:0046872">
    <property type="term" value="F:metal ion binding"/>
    <property type="evidence" value="ECO:0007669"/>
    <property type="project" value="UniProtKB-KW"/>
</dbReference>
<evidence type="ECO:0000256" key="7">
    <source>
        <dbReference type="ARBA" id="ARBA00022842"/>
    </source>
</evidence>
<evidence type="ECO:0000256" key="3">
    <source>
        <dbReference type="ARBA" id="ARBA00013269"/>
    </source>
</evidence>
<dbReference type="InterPro" id="IPR036688">
    <property type="entry name" value="MoeA_C_domain_IV_sf"/>
</dbReference>
<evidence type="ECO:0000256" key="1">
    <source>
        <dbReference type="ARBA" id="ARBA00001946"/>
    </source>
</evidence>
<dbReference type="UniPathway" id="UPA00344"/>
<dbReference type="Pfam" id="PF00994">
    <property type="entry name" value="MoCF_biosynth"/>
    <property type="match status" value="1"/>
</dbReference>
<accession>A0A7C3UHW5</accession>
<keyword evidence="10" id="KW-0812">Transmembrane</keyword>
<protein>
    <recommendedName>
        <fullName evidence="3">molybdopterin molybdotransferase</fullName>
        <ecNumber evidence="3">2.10.1.1</ecNumber>
    </recommendedName>
</protein>
<dbReference type="EC" id="2.10.1.1" evidence="3"/>
<keyword evidence="7" id="KW-0460">Magnesium</keyword>
<dbReference type="GO" id="GO:0006777">
    <property type="term" value="P:Mo-molybdopterin cofactor biosynthetic process"/>
    <property type="evidence" value="ECO:0007669"/>
    <property type="project" value="UniProtKB-KW"/>
</dbReference>
<dbReference type="NCBIfam" id="TIGR00177">
    <property type="entry name" value="molyb_syn"/>
    <property type="match status" value="1"/>
</dbReference>
<keyword evidence="8" id="KW-0501">Molybdenum cofactor biosynthesis</keyword>
<dbReference type="PANTHER" id="PTHR10192:SF19">
    <property type="entry name" value="MOLYBDOPTERIN BIOSYNTHESIS PROTEIN MJ0666-RELATED"/>
    <property type="match status" value="1"/>
</dbReference>
<proteinExistence type="predicted"/>
<dbReference type="GO" id="GO:0061599">
    <property type="term" value="F:molybdopterin molybdotransferase activity"/>
    <property type="evidence" value="ECO:0007669"/>
    <property type="project" value="UniProtKB-EC"/>
</dbReference>
<dbReference type="FunFam" id="2.170.190.11:FF:000001">
    <property type="entry name" value="Molybdopterin molybdenumtransferase"/>
    <property type="match status" value="1"/>
</dbReference>
<dbReference type="SUPFAM" id="SSF63867">
    <property type="entry name" value="MoeA C-terminal domain-like"/>
    <property type="match status" value="1"/>
</dbReference>
<sequence length="414" mass="44932">MVRGIGFKTRTNVDEAINSLISKIKPLETEAVNIYQCYGRVLAEDIKSPIDVPPFDRAAMDGFAVRAEDTFGASLMNPMLLRVIGAVEIGEKPSITVGEGEAVKIVTGAPLPNGADAVLMLEHVNLKGEFVEVLKSVTPFKNVSRKGEDIKKGEIILKKGEIIQPQDVGVIASLGYDEVKVFKRPKVAVISTGNELIEVGAPLEYGRIYNSNNPMIFAALIENGFEPISLGIAKDDEEEIEKMLVKALKFDAVIFTGGTSVGERDLVPKVVEKYGEIIFHGVSMKPGMPTGAAVIDGKPILMLPGSPAAALLSFYTFAVPALYGLMSIRLIARKWSRVRGIVQSRIPSEIGIRTNARVLWDDGKVYPIRTSGSGILSSLVRANALLVIPEWKEGYEEGEEVEVTLLRNITEVLA</sequence>
<dbReference type="InterPro" id="IPR005111">
    <property type="entry name" value="MoeA_C_domain_IV"/>
</dbReference>
<dbReference type="EMBL" id="DTPI01000029">
    <property type="protein sequence ID" value="HGE66415.1"/>
    <property type="molecule type" value="Genomic_DNA"/>
</dbReference>
<dbReference type="SUPFAM" id="SSF63882">
    <property type="entry name" value="MoeA N-terminal region -like"/>
    <property type="match status" value="1"/>
</dbReference>
<keyword evidence="4" id="KW-0500">Molybdenum</keyword>
<dbReference type="Pfam" id="PF03454">
    <property type="entry name" value="MoeA_C"/>
    <property type="match status" value="1"/>
</dbReference>
<dbReference type="InterPro" id="IPR038987">
    <property type="entry name" value="MoeA-like"/>
</dbReference>
<dbReference type="FunFam" id="3.40.980.10:FF:000004">
    <property type="entry name" value="Molybdopterin molybdenumtransferase"/>
    <property type="match status" value="1"/>
</dbReference>
<keyword evidence="10" id="KW-0472">Membrane</keyword>
<dbReference type="PANTHER" id="PTHR10192">
    <property type="entry name" value="MOLYBDOPTERIN BIOSYNTHESIS PROTEIN"/>
    <property type="match status" value="1"/>
</dbReference>
<dbReference type="InterPro" id="IPR001453">
    <property type="entry name" value="MoaB/Mog_dom"/>
</dbReference>
<comment type="cofactor">
    <cofactor evidence="1">
        <name>Mg(2+)</name>
        <dbReference type="ChEBI" id="CHEBI:18420"/>
    </cofactor>
</comment>
<dbReference type="Gene3D" id="3.90.105.10">
    <property type="entry name" value="Molybdopterin biosynthesis moea protein, domain 2"/>
    <property type="match status" value="1"/>
</dbReference>
<name>A0A7C3UHW5_9EURY</name>
<dbReference type="EMBL" id="DTAK01000005">
    <property type="protein sequence ID" value="HGU58746.1"/>
    <property type="molecule type" value="Genomic_DNA"/>
</dbReference>
<feature type="transmembrane region" description="Helical" evidence="10">
    <location>
        <begin position="308"/>
        <end position="332"/>
    </location>
</feature>
<dbReference type="Gene3D" id="2.170.190.11">
    <property type="entry name" value="Molybdopterin biosynthesis moea protein, domain 3"/>
    <property type="match status" value="1"/>
</dbReference>
<keyword evidence="5 12" id="KW-0808">Transferase</keyword>
<evidence type="ECO:0000256" key="4">
    <source>
        <dbReference type="ARBA" id="ARBA00022505"/>
    </source>
</evidence>
<evidence type="ECO:0000313" key="13">
    <source>
        <dbReference type="EMBL" id="HGU58746.1"/>
    </source>
</evidence>
<dbReference type="AlphaFoldDB" id="A0A7C3UHW5"/>
<dbReference type="CDD" id="cd00887">
    <property type="entry name" value="MoeA"/>
    <property type="match status" value="1"/>
</dbReference>
<dbReference type="SUPFAM" id="SSF53218">
    <property type="entry name" value="Molybdenum cofactor biosynthesis proteins"/>
    <property type="match status" value="1"/>
</dbReference>
<evidence type="ECO:0000313" key="12">
    <source>
        <dbReference type="EMBL" id="HGE66415.1"/>
    </source>
</evidence>
<organism evidence="12">
    <name type="scientific">Geoglobus ahangari</name>
    <dbReference type="NCBI Taxonomy" id="113653"/>
    <lineage>
        <taxon>Archaea</taxon>
        <taxon>Methanobacteriati</taxon>
        <taxon>Methanobacteriota</taxon>
        <taxon>Archaeoglobi</taxon>
        <taxon>Archaeoglobales</taxon>
        <taxon>Archaeoglobaceae</taxon>
        <taxon>Geoglobus</taxon>
    </lineage>
</organism>
<dbReference type="InterPro" id="IPR036135">
    <property type="entry name" value="MoeA_linker/N_sf"/>
</dbReference>
<dbReference type="Gene3D" id="3.40.980.10">
    <property type="entry name" value="MoaB/Mog-like domain"/>
    <property type="match status" value="1"/>
</dbReference>
<evidence type="ECO:0000256" key="6">
    <source>
        <dbReference type="ARBA" id="ARBA00022723"/>
    </source>
</evidence>
<keyword evidence="6" id="KW-0479">Metal-binding</keyword>
<dbReference type="InterPro" id="IPR005110">
    <property type="entry name" value="MoeA_linker/N"/>
</dbReference>
<dbReference type="NCBIfam" id="NF045515">
    <property type="entry name" value="Glp_gephyrin"/>
    <property type="match status" value="1"/>
</dbReference>
<gene>
    <name evidence="13" type="ORF">ENT89_00735</name>
    <name evidence="12" type="ORF">ENX77_04760</name>
</gene>
<evidence type="ECO:0000256" key="10">
    <source>
        <dbReference type="SAM" id="Phobius"/>
    </source>
</evidence>
<dbReference type="Pfam" id="PF03453">
    <property type="entry name" value="MoeA_N"/>
    <property type="match status" value="1"/>
</dbReference>
<keyword evidence="10" id="KW-1133">Transmembrane helix</keyword>
<dbReference type="GO" id="GO:0005737">
    <property type="term" value="C:cytoplasm"/>
    <property type="evidence" value="ECO:0007669"/>
    <property type="project" value="TreeGrafter"/>
</dbReference>
<evidence type="ECO:0000256" key="5">
    <source>
        <dbReference type="ARBA" id="ARBA00022679"/>
    </source>
</evidence>
<evidence type="ECO:0000259" key="11">
    <source>
        <dbReference type="SMART" id="SM00852"/>
    </source>
</evidence>
<evidence type="ECO:0000256" key="9">
    <source>
        <dbReference type="ARBA" id="ARBA00047317"/>
    </source>
</evidence>
<dbReference type="InterPro" id="IPR036425">
    <property type="entry name" value="MoaB/Mog-like_dom_sf"/>
</dbReference>
<comment type="pathway">
    <text evidence="2">Cofactor biosynthesis; molybdopterin biosynthesis.</text>
</comment>
<dbReference type="Gene3D" id="2.40.340.10">
    <property type="entry name" value="MoeA, C-terminal, domain IV"/>
    <property type="match status" value="1"/>
</dbReference>
<comment type="catalytic activity">
    <reaction evidence="9">
        <text>adenylyl-molybdopterin + molybdate = Mo-molybdopterin + AMP + H(+)</text>
        <dbReference type="Rhea" id="RHEA:35047"/>
        <dbReference type="ChEBI" id="CHEBI:15378"/>
        <dbReference type="ChEBI" id="CHEBI:36264"/>
        <dbReference type="ChEBI" id="CHEBI:62727"/>
        <dbReference type="ChEBI" id="CHEBI:71302"/>
        <dbReference type="ChEBI" id="CHEBI:456215"/>
        <dbReference type="EC" id="2.10.1.1"/>
    </reaction>
</comment>